<protein>
    <submittedName>
        <fullName evidence="1">Uncharacterized protein</fullName>
    </submittedName>
</protein>
<dbReference type="InParanoid" id="A0A165DR94"/>
<sequence length="178" mass="20320">LNLPPEMRYLQENMYLAGVVAGPNAPLLDDLNHVLVPLIDDFCSAYDPGVYITRTPAHPGGRLTRSVILPIVCDMKAVKQLLGLSAHNSKYFCSYCLLKVQDINNLDCASWKPRNSADWRLQAETYRDADLAARTKLFNKHGVRYTELFRLPYFDPVQALSTETMHLFYLRVFSTHTR</sequence>
<dbReference type="OrthoDB" id="3269001at2759"/>
<keyword evidence="2" id="KW-1185">Reference proteome</keyword>
<reference evidence="1 2" key="1">
    <citation type="journal article" date="2016" name="Mol. Biol. Evol.">
        <title>Comparative Genomics of Early-Diverging Mushroom-Forming Fungi Provides Insights into the Origins of Lignocellulose Decay Capabilities.</title>
        <authorList>
            <person name="Nagy L.G."/>
            <person name="Riley R."/>
            <person name="Tritt A."/>
            <person name="Adam C."/>
            <person name="Daum C."/>
            <person name="Floudas D."/>
            <person name="Sun H."/>
            <person name="Yadav J.S."/>
            <person name="Pangilinan J."/>
            <person name="Larsson K.H."/>
            <person name="Matsuura K."/>
            <person name="Barry K."/>
            <person name="Labutti K."/>
            <person name="Kuo R."/>
            <person name="Ohm R.A."/>
            <person name="Bhattacharya S.S."/>
            <person name="Shirouzu T."/>
            <person name="Yoshinaga Y."/>
            <person name="Martin F.M."/>
            <person name="Grigoriev I.V."/>
            <person name="Hibbett D.S."/>
        </authorList>
    </citation>
    <scope>NUCLEOTIDE SEQUENCE [LARGE SCALE GENOMIC DNA]</scope>
    <source>
        <strain evidence="1 2">HHB12029</strain>
    </source>
</reference>
<evidence type="ECO:0000313" key="2">
    <source>
        <dbReference type="Proteomes" id="UP000077266"/>
    </source>
</evidence>
<dbReference type="Proteomes" id="UP000077266">
    <property type="component" value="Unassembled WGS sequence"/>
</dbReference>
<dbReference type="AlphaFoldDB" id="A0A165DR94"/>
<proteinExistence type="predicted"/>
<evidence type="ECO:0000313" key="1">
    <source>
        <dbReference type="EMBL" id="KZV85171.1"/>
    </source>
</evidence>
<accession>A0A165DR94</accession>
<name>A0A165DR94_EXIGL</name>
<organism evidence="1 2">
    <name type="scientific">Exidia glandulosa HHB12029</name>
    <dbReference type="NCBI Taxonomy" id="1314781"/>
    <lineage>
        <taxon>Eukaryota</taxon>
        <taxon>Fungi</taxon>
        <taxon>Dikarya</taxon>
        <taxon>Basidiomycota</taxon>
        <taxon>Agaricomycotina</taxon>
        <taxon>Agaricomycetes</taxon>
        <taxon>Auriculariales</taxon>
        <taxon>Exidiaceae</taxon>
        <taxon>Exidia</taxon>
    </lineage>
</organism>
<dbReference type="STRING" id="1314781.A0A165DR94"/>
<feature type="non-terminal residue" evidence="1">
    <location>
        <position position="178"/>
    </location>
</feature>
<gene>
    <name evidence="1" type="ORF">EXIGLDRAFT_577095</name>
</gene>
<dbReference type="EMBL" id="KV426197">
    <property type="protein sequence ID" value="KZV85171.1"/>
    <property type="molecule type" value="Genomic_DNA"/>
</dbReference>
<feature type="non-terminal residue" evidence="1">
    <location>
        <position position="1"/>
    </location>
</feature>